<sequence length="164" mass="17565" precursor="true">MKTTLAIFVLCLSMGCSQTAITPTLLQITASPDPSNNDDSSLTLVSFHPPVKSEIIVETTGQRSTILFDPRNPNADMDSVVRFAAERKRVDGENDSKIKTTIRPETPNGGSAGGSTTESFSVDTSLNEILTVTIPDGEYPIGKAIEIGTYKNSPVLLTVRPVSH</sequence>
<evidence type="ECO:0000313" key="4">
    <source>
        <dbReference type="Proteomes" id="UP000318017"/>
    </source>
</evidence>
<dbReference type="PROSITE" id="PS51257">
    <property type="entry name" value="PROKAR_LIPOPROTEIN"/>
    <property type="match status" value="1"/>
</dbReference>
<keyword evidence="2" id="KW-0732">Signal</keyword>
<dbReference type="KEGG" id="ahel:Q31a_23870"/>
<feature type="region of interest" description="Disordered" evidence="1">
    <location>
        <begin position="92"/>
        <end position="120"/>
    </location>
</feature>
<evidence type="ECO:0000313" key="3">
    <source>
        <dbReference type="EMBL" id="QDV24074.1"/>
    </source>
</evidence>
<keyword evidence="4" id="KW-1185">Reference proteome</keyword>
<evidence type="ECO:0000256" key="1">
    <source>
        <dbReference type="SAM" id="MobiDB-lite"/>
    </source>
</evidence>
<feature type="chain" id="PRO_5022092491" evidence="2">
    <location>
        <begin position="23"/>
        <end position="164"/>
    </location>
</feature>
<reference evidence="3 4" key="1">
    <citation type="submission" date="2019-02" db="EMBL/GenBank/DDBJ databases">
        <title>Deep-cultivation of Planctomycetes and their phenomic and genomic characterization uncovers novel biology.</title>
        <authorList>
            <person name="Wiegand S."/>
            <person name="Jogler M."/>
            <person name="Boedeker C."/>
            <person name="Pinto D."/>
            <person name="Vollmers J."/>
            <person name="Rivas-Marin E."/>
            <person name="Kohn T."/>
            <person name="Peeters S.H."/>
            <person name="Heuer A."/>
            <person name="Rast P."/>
            <person name="Oberbeckmann S."/>
            <person name="Bunk B."/>
            <person name="Jeske O."/>
            <person name="Meyerdierks A."/>
            <person name="Storesund J.E."/>
            <person name="Kallscheuer N."/>
            <person name="Luecker S."/>
            <person name="Lage O.M."/>
            <person name="Pohl T."/>
            <person name="Merkel B.J."/>
            <person name="Hornburger P."/>
            <person name="Mueller R.-W."/>
            <person name="Bruemmer F."/>
            <person name="Labrenz M."/>
            <person name="Spormann A.M."/>
            <person name="Op den Camp H."/>
            <person name="Overmann J."/>
            <person name="Amann R."/>
            <person name="Jetten M.S.M."/>
            <person name="Mascher T."/>
            <person name="Medema M.H."/>
            <person name="Devos D.P."/>
            <person name="Kaster A.-K."/>
            <person name="Ovreas L."/>
            <person name="Rohde M."/>
            <person name="Galperin M.Y."/>
            <person name="Jogler C."/>
        </authorList>
    </citation>
    <scope>NUCLEOTIDE SEQUENCE [LARGE SCALE GENOMIC DNA]</scope>
    <source>
        <strain evidence="3 4">Q31a</strain>
    </source>
</reference>
<dbReference type="EMBL" id="CP036298">
    <property type="protein sequence ID" value="QDV24074.1"/>
    <property type="molecule type" value="Genomic_DNA"/>
</dbReference>
<proteinExistence type="predicted"/>
<organism evidence="3 4">
    <name type="scientific">Aureliella helgolandensis</name>
    <dbReference type="NCBI Taxonomy" id="2527968"/>
    <lineage>
        <taxon>Bacteria</taxon>
        <taxon>Pseudomonadati</taxon>
        <taxon>Planctomycetota</taxon>
        <taxon>Planctomycetia</taxon>
        <taxon>Pirellulales</taxon>
        <taxon>Pirellulaceae</taxon>
        <taxon>Aureliella</taxon>
    </lineage>
</organism>
<gene>
    <name evidence="3" type="ORF">Q31a_23870</name>
</gene>
<name>A0A518G679_9BACT</name>
<protein>
    <submittedName>
        <fullName evidence="3">Uncharacterized protein</fullName>
    </submittedName>
</protein>
<feature type="signal peptide" evidence="2">
    <location>
        <begin position="1"/>
        <end position="22"/>
    </location>
</feature>
<accession>A0A518G679</accession>
<evidence type="ECO:0000256" key="2">
    <source>
        <dbReference type="SAM" id="SignalP"/>
    </source>
</evidence>
<dbReference type="Proteomes" id="UP000318017">
    <property type="component" value="Chromosome"/>
</dbReference>
<dbReference type="AlphaFoldDB" id="A0A518G679"/>
<dbReference type="RefSeq" id="WP_145077476.1">
    <property type="nucleotide sequence ID" value="NZ_CP036298.1"/>
</dbReference>